<dbReference type="EMBL" id="BLAL01000285">
    <property type="protein sequence ID" value="GET00550.1"/>
    <property type="molecule type" value="Genomic_DNA"/>
</dbReference>
<dbReference type="OrthoDB" id="2430166at2759"/>
<comment type="caution">
    <text evidence="1">The sequence shown here is derived from an EMBL/GenBank/DDBJ whole genome shotgun (WGS) entry which is preliminary data.</text>
</comment>
<gene>
    <name evidence="2" type="ORF">RCL2_002700300</name>
    <name evidence="1" type="ORF">RclHR1_02410002</name>
</gene>
<dbReference type="Proteomes" id="UP000615446">
    <property type="component" value="Unassembled WGS sequence"/>
</dbReference>
<name>A0A2Z6RRD3_9GLOM</name>
<protein>
    <submittedName>
        <fullName evidence="1">Uncharacterized protein</fullName>
    </submittedName>
</protein>
<reference evidence="1 3" key="1">
    <citation type="submission" date="2017-11" db="EMBL/GenBank/DDBJ databases">
        <title>The genome of Rhizophagus clarus HR1 reveals common genetic basis of auxotrophy among arbuscular mycorrhizal fungi.</title>
        <authorList>
            <person name="Kobayashi Y."/>
        </authorList>
    </citation>
    <scope>NUCLEOTIDE SEQUENCE [LARGE SCALE GENOMIC DNA]</scope>
    <source>
        <strain evidence="1 3">HR1</strain>
    </source>
</reference>
<reference evidence="2" key="2">
    <citation type="submission" date="2019-10" db="EMBL/GenBank/DDBJ databases">
        <title>Conservation and host-specific expression of non-tandemly repeated heterogenous ribosome RNA gene in arbuscular mycorrhizal fungi.</title>
        <authorList>
            <person name="Maeda T."/>
            <person name="Kobayashi Y."/>
            <person name="Nakagawa T."/>
            <person name="Ezawa T."/>
            <person name="Yamaguchi K."/>
            <person name="Bino T."/>
            <person name="Nishimoto Y."/>
            <person name="Shigenobu S."/>
            <person name="Kawaguchi M."/>
        </authorList>
    </citation>
    <scope>NUCLEOTIDE SEQUENCE</scope>
    <source>
        <strain evidence="2">HR1</strain>
    </source>
</reference>
<keyword evidence="3" id="KW-1185">Reference proteome</keyword>
<sequence>MENLLSHPLFEKYPPTEMHKEDIDRLIACYPDGLEQIKKKTRAENQNLANPTKPTQIVIAESSNKRQFDLNDPCSPETTELRLKKRKTTGSRHHTTKDETDIFTVLKVYKDKLLDDTIANICEYLSNVWTIKKVRKWWYNHKDK</sequence>
<evidence type="ECO:0000313" key="1">
    <source>
        <dbReference type="EMBL" id="GBB94756.1"/>
    </source>
</evidence>
<dbReference type="Proteomes" id="UP000247702">
    <property type="component" value="Unassembled WGS sequence"/>
</dbReference>
<dbReference type="AlphaFoldDB" id="A0A2Z6RRD3"/>
<accession>A0A2Z6RRD3</accession>
<proteinExistence type="predicted"/>
<evidence type="ECO:0000313" key="2">
    <source>
        <dbReference type="EMBL" id="GET00550.1"/>
    </source>
</evidence>
<dbReference type="EMBL" id="BEXD01001569">
    <property type="protein sequence ID" value="GBB94756.1"/>
    <property type="molecule type" value="Genomic_DNA"/>
</dbReference>
<organism evidence="1 3">
    <name type="scientific">Rhizophagus clarus</name>
    <dbReference type="NCBI Taxonomy" id="94130"/>
    <lineage>
        <taxon>Eukaryota</taxon>
        <taxon>Fungi</taxon>
        <taxon>Fungi incertae sedis</taxon>
        <taxon>Mucoromycota</taxon>
        <taxon>Glomeromycotina</taxon>
        <taxon>Glomeromycetes</taxon>
        <taxon>Glomerales</taxon>
        <taxon>Glomeraceae</taxon>
        <taxon>Rhizophagus</taxon>
    </lineage>
</organism>
<evidence type="ECO:0000313" key="3">
    <source>
        <dbReference type="Proteomes" id="UP000247702"/>
    </source>
</evidence>